<sequence>MILIRSKMQAIIAAMLVFVLAIGTYTSVWAKSGERRAFTGEEMFVGIVFGQGPVSNLFPEIWPTNTLKDTNSEEAKKWVALTVADMKQSSPAFFDEFEKAVYSKDYVAIDQAFIKGGTLLNEAINRQGLMYQNADDPTVNAFAAGVVVMIGAGVYNYAAVVHTAAAGVQVVAGFAYWVYNKVKFWPKAEMTASSQLEKELFVNKVIDRLSSQQ</sequence>
<dbReference type="Proteomes" id="UP000198601">
    <property type="component" value="Unassembled WGS sequence"/>
</dbReference>
<dbReference type="OrthoDB" id="2906254at2"/>
<protein>
    <submittedName>
        <fullName evidence="1">Antimicrobial peptide, SdpC family</fullName>
    </submittedName>
</protein>
<dbReference type="InterPro" id="IPR023888">
    <property type="entry name" value="SdpC-like"/>
</dbReference>
<dbReference type="STRING" id="624147.SAMN04487970_100310"/>
<dbReference type="NCBIfam" id="TIGR04032">
    <property type="entry name" value="toxin_SdpC"/>
    <property type="match status" value="1"/>
</dbReference>
<gene>
    <name evidence="1" type="ORF">SAMN04487970_100310</name>
</gene>
<accession>A0A1G4PKU9</accession>
<organism evidence="1 2">
    <name type="scientific">Paenibacillus tianmuensis</name>
    <dbReference type="NCBI Taxonomy" id="624147"/>
    <lineage>
        <taxon>Bacteria</taxon>
        <taxon>Bacillati</taxon>
        <taxon>Bacillota</taxon>
        <taxon>Bacilli</taxon>
        <taxon>Bacillales</taxon>
        <taxon>Paenibacillaceae</taxon>
        <taxon>Paenibacillus</taxon>
    </lineage>
</organism>
<name>A0A1G4PKU9_9BACL</name>
<reference evidence="2" key="1">
    <citation type="submission" date="2016-10" db="EMBL/GenBank/DDBJ databases">
        <authorList>
            <person name="Varghese N."/>
            <person name="Submissions S."/>
        </authorList>
    </citation>
    <scope>NUCLEOTIDE SEQUENCE [LARGE SCALE GENOMIC DNA]</scope>
    <source>
        <strain evidence="2">CGMCC 1.8946</strain>
    </source>
</reference>
<evidence type="ECO:0000313" key="2">
    <source>
        <dbReference type="Proteomes" id="UP000198601"/>
    </source>
</evidence>
<dbReference type="EMBL" id="FMTT01000003">
    <property type="protein sequence ID" value="SCW32709.1"/>
    <property type="molecule type" value="Genomic_DNA"/>
</dbReference>
<dbReference type="Pfam" id="PF26137">
    <property type="entry name" value="Toxin_SdpC"/>
    <property type="match status" value="1"/>
</dbReference>
<keyword evidence="2" id="KW-1185">Reference proteome</keyword>
<dbReference type="AlphaFoldDB" id="A0A1G4PKU9"/>
<proteinExistence type="predicted"/>
<evidence type="ECO:0000313" key="1">
    <source>
        <dbReference type="EMBL" id="SCW32709.1"/>
    </source>
</evidence>